<feature type="transmembrane region" description="Helical" evidence="5">
    <location>
        <begin position="259"/>
        <end position="277"/>
    </location>
</feature>
<dbReference type="EMBL" id="SGWQ01000006">
    <property type="protein sequence ID" value="RZS36910.1"/>
    <property type="molecule type" value="Genomic_DNA"/>
</dbReference>
<dbReference type="AlphaFoldDB" id="A0A4Q7KM04"/>
<keyword evidence="4 5" id="KW-0472">Membrane</keyword>
<feature type="transmembrane region" description="Helical" evidence="5">
    <location>
        <begin position="117"/>
        <end position="140"/>
    </location>
</feature>
<feature type="transmembrane region" description="Helical" evidence="5">
    <location>
        <begin position="146"/>
        <end position="166"/>
    </location>
</feature>
<name>A0A4Q7KM04_9PSEU</name>
<dbReference type="InterPro" id="IPR020846">
    <property type="entry name" value="MFS_dom"/>
</dbReference>
<dbReference type="RefSeq" id="WP_130345535.1">
    <property type="nucleotide sequence ID" value="NZ_SGWQ01000006.1"/>
</dbReference>
<feature type="transmembrane region" description="Helical" evidence="5">
    <location>
        <begin position="52"/>
        <end position="70"/>
    </location>
</feature>
<feature type="transmembrane region" description="Helical" evidence="5">
    <location>
        <begin position="318"/>
        <end position="341"/>
    </location>
</feature>
<dbReference type="Gene3D" id="1.20.1250.20">
    <property type="entry name" value="MFS general substrate transporter like domains"/>
    <property type="match status" value="1"/>
</dbReference>
<dbReference type="SUPFAM" id="SSF103473">
    <property type="entry name" value="MFS general substrate transporter"/>
    <property type="match status" value="1"/>
</dbReference>
<feature type="transmembrane region" description="Helical" evidence="5">
    <location>
        <begin position="347"/>
        <end position="365"/>
    </location>
</feature>
<evidence type="ECO:0000256" key="1">
    <source>
        <dbReference type="ARBA" id="ARBA00004651"/>
    </source>
</evidence>
<comment type="caution">
    <text evidence="7">The sequence shown here is derived from an EMBL/GenBank/DDBJ whole genome shotgun (WGS) entry which is preliminary data.</text>
</comment>
<dbReference type="PANTHER" id="PTHR23542">
    <property type="match status" value="1"/>
</dbReference>
<feature type="transmembrane region" description="Helical" evidence="5">
    <location>
        <begin position="283"/>
        <end position="306"/>
    </location>
</feature>
<reference evidence="7 8" key="1">
    <citation type="submission" date="2019-02" db="EMBL/GenBank/DDBJ databases">
        <title>Genomic Encyclopedia of Type Strains, Phase IV (KMG-IV): sequencing the most valuable type-strain genomes for metagenomic binning, comparative biology and taxonomic classification.</title>
        <authorList>
            <person name="Goeker M."/>
        </authorList>
    </citation>
    <scope>NUCLEOTIDE SEQUENCE [LARGE SCALE GENOMIC DNA]</scope>
    <source>
        <strain evidence="7 8">DSM 101727</strain>
    </source>
</reference>
<evidence type="ECO:0000259" key="6">
    <source>
        <dbReference type="PROSITE" id="PS50850"/>
    </source>
</evidence>
<organism evidence="7 8">
    <name type="scientific">Herbihabitans rhizosphaerae</name>
    <dbReference type="NCBI Taxonomy" id="1872711"/>
    <lineage>
        <taxon>Bacteria</taxon>
        <taxon>Bacillati</taxon>
        <taxon>Actinomycetota</taxon>
        <taxon>Actinomycetes</taxon>
        <taxon>Pseudonocardiales</taxon>
        <taxon>Pseudonocardiaceae</taxon>
        <taxon>Herbihabitans</taxon>
    </lineage>
</organism>
<comment type="subcellular location">
    <subcellularLocation>
        <location evidence="1">Cell membrane</location>
        <topology evidence="1">Multi-pass membrane protein</topology>
    </subcellularLocation>
</comment>
<dbReference type="PROSITE" id="PS50850">
    <property type="entry name" value="MFS"/>
    <property type="match status" value="1"/>
</dbReference>
<evidence type="ECO:0000256" key="4">
    <source>
        <dbReference type="ARBA" id="ARBA00023136"/>
    </source>
</evidence>
<accession>A0A4Q7KM04</accession>
<feature type="transmembrane region" description="Helical" evidence="5">
    <location>
        <begin position="76"/>
        <end position="96"/>
    </location>
</feature>
<dbReference type="Pfam" id="PF07690">
    <property type="entry name" value="MFS_1"/>
    <property type="match status" value="1"/>
</dbReference>
<evidence type="ECO:0000256" key="3">
    <source>
        <dbReference type="ARBA" id="ARBA00022989"/>
    </source>
</evidence>
<dbReference type="GO" id="GO:0005886">
    <property type="term" value="C:plasma membrane"/>
    <property type="evidence" value="ECO:0007669"/>
    <property type="project" value="UniProtKB-SubCell"/>
</dbReference>
<proteinExistence type="predicted"/>
<dbReference type="InterPro" id="IPR036259">
    <property type="entry name" value="MFS_trans_sf"/>
</dbReference>
<feature type="domain" description="Major facilitator superfamily (MFS) profile" evidence="6">
    <location>
        <begin position="193"/>
        <end position="381"/>
    </location>
</feature>
<feature type="transmembrane region" description="Helical" evidence="5">
    <location>
        <begin position="228"/>
        <end position="247"/>
    </location>
</feature>
<evidence type="ECO:0000313" key="8">
    <source>
        <dbReference type="Proteomes" id="UP000294257"/>
    </source>
</evidence>
<protein>
    <submittedName>
        <fullName evidence="7">Putative MFS family arabinose efflux permease</fullName>
    </submittedName>
</protein>
<keyword evidence="2 5" id="KW-0812">Transmembrane</keyword>
<gene>
    <name evidence="7" type="ORF">EV193_106144</name>
</gene>
<dbReference type="OrthoDB" id="9180256at2"/>
<feature type="transmembrane region" description="Helical" evidence="5">
    <location>
        <begin position="187"/>
        <end position="208"/>
    </location>
</feature>
<dbReference type="InterPro" id="IPR011701">
    <property type="entry name" value="MFS"/>
</dbReference>
<evidence type="ECO:0000313" key="7">
    <source>
        <dbReference type="EMBL" id="RZS36910.1"/>
    </source>
</evidence>
<keyword evidence="8" id="KW-1185">Reference proteome</keyword>
<evidence type="ECO:0000256" key="5">
    <source>
        <dbReference type="SAM" id="Phobius"/>
    </source>
</evidence>
<dbReference type="PANTHER" id="PTHR23542:SF1">
    <property type="entry name" value="MAJOR FACILITATOR SUPERFAMILY (MFS) PROFILE DOMAIN-CONTAINING PROTEIN"/>
    <property type="match status" value="1"/>
</dbReference>
<feature type="transmembrane region" description="Helical" evidence="5">
    <location>
        <begin position="20"/>
        <end position="40"/>
    </location>
</feature>
<evidence type="ECO:0000256" key="2">
    <source>
        <dbReference type="ARBA" id="ARBA00022692"/>
    </source>
</evidence>
<sequence length="381" mass="38725">MTGTALAMSFLIAGWTDSYAIAGATGAAFTLGFGISGPWRGRAADRGSATKLLVIMAAAYGVGTVLLVAMPTALPPSAWVVGVLLAFLCGVVQPPVGQIGRALWPRITEGVVLQAVYTIEATMQELLFVVGPMLAGLVIALAGGQAATAVCGALAVIGALTFAAALHRRGLGRPEAPPPDQRHSIGSLFSTPGILPLLVMTFCAIAPFTTTEIVLVAWARDRGEPELAGVMVAVWSLSSAVSGLIVGGLTGRPNLRMRFAWMAAGIMVIVPTLPPVAGDSVWLLGAMLTLGGITVAPAIAVMNLRIGELAPPDRRAEVFGWLMTGALAGSAAALPVAGWLLDHVGPAGAEACAAVFALAAAVLALRVPDAPRPLVGQNATP</sequence>
<dbReference type="Proteomes" id="UP000294257">
    <property type="component" value="Unassembled WGS sequence"/>
</dbReference>
<keyword evidence="3 5" id="KW-1133">Transmembrane helix</keyword>
<dbReference type="GO" id="GO:0022857">
    <property type="term" value="F:transmembrane transporter activity"/>
    <property type="evidence" value="ECO:0007669"/>
    <property type="project" value="InterPro"/>
</dbReference>